<evidence type="ECO:0000313" key="1">
    <source>
        <dbReference type="EMBL" id="GAA4353819.1"/>
    </source>
</evidence>
<evidence type="ECO:0000313" key="2">
    <source>
        <dbReference type="Proteomes" id="UP001501153"/>
    </source>
</evidence>
<accession>A0ABP8I8V3</accession>
<name>A0ABP8I8V3_9BACT</name>
<dbReference type="Proteomes" id="UP001501153">
    <property type="component" value="Unassembled WGS sequence"/>
</dbReference>
<dbReference type="RefSeq" id="WP_345235327.1">
    <property type="nucleotide sequence ID" value="NZ_BAABGZ010000015.1"/>
</dbReference>
<comment type="caution">
    <text evidence="1">The sequence shown here is derived from an EMBL/GenBank/DDBJ whole genome shotgun (WGS) entry which is preliminary data.</text>
</comment>
<organism evidence="1 2">
    <name type="scientific">Hymenobacter saemangeumensis</name>
    <dbReference type="NCBI Taxonomy" id="1084522"/>
    <lineage>
        <taxon>Bacteria</taxon>
        <taxon>Pseudomonadati</taxon>
        <taxon>Bacteroidota</taxon>
        <taxon>Cytophagia</taxon>
        <taxon>Cytophagales</taxon>
        <taxon>Hymenobacteraceae</taxon>
        <taxon>Hymenobacter</taxon>
    </lineage>
</organism>
<sequence length="66" mass="7393">MTTSKQTRSAELKKYGITLNYLANLAKRSESYVKQWSAGNEKSPHLDRVANGLIAQRKKEQQQAAG</sequence>
<evidence type="ECO:0008006" key="3">
    <source>
        <dbReference type="Google" id="ProtNLM"/>
    </source>
</evidence>
<gene>
    <name evidence="1" type="ORF">GCM10023185_14760</name>
</gene>
<dbReference type="EMBL" id="BAABGZ010000015">
    <property type="protein sequence ID" value="GAA4353819.1"/>
    <property type="molecule type" value="Genomic_DNA"/>
</dbReference>
<protein>
    <recommendedName>
        <fullName evidence="3">XRE family transcriptional regulator</fullName>
    </recommendedName>
</protein>
<reference evidence="2" key="1">
    <citation type="journal article" date="2019" name="Int. J. Syst. Evol. Microbiol.">
        <title>The Global Catalogue of Microorganisms (GCM) 10K type strain sequencing project: providing services to taxonomists for standard genome sequencing and annotation.</title>
        <authorList>
            <consortium name="The Broad Institute Genomics Platform"/>
            <consortium name="The Broad Institute Genome Sequencing Center for Infectious Disease"/>
            <person name="Wu L."/>
            <person name="Ma J."/>
        </authorList>
    </citation>
    <scope>NUCLEOTIDE SEQUENCE [LARGE SCALE GENOMIC DNA]</scope>
    <source>
        <strain evidence="2">JCM 17923</strain>
    </source>
</reference>
<keyword evidence="2" id="KW-1185">Reference proteome</keyword>
<proteinExistence type="predicted"/>